<dbReference type="InterPro" id="IPR029045">
    <property type="entry name" value="ClpP/crotonase-like_dom_sf"/>
</dbReference>
<dbReference type="GO" id="GO:0004300">
    <property type="term" value="F:enoyl-CoA hydratase activity"/>
    <property type="evidence" value="ECO:0007669"/>
    <property type="project" value="UniProtKB-EC"/>
</dbReference>
<protein>
    <submittedName>
        <fullName evidence="2">Enoyl-CoA hydratase</fullName>
        <ecNumber evidence="2">4.2.1.17</ecNumber>
    </submittedName>
</protein>
<dbReference type="PROSITE" id="PS00166">
    <property type="entry name" value="ENOYL_COA_HYDRATASE"/>
    <property type="match status" value="1"/>
</dbReference>
<gene>
    <name evidence="2" type="ORF">MNBD_ACTINO02-2641</name>
</gene>
<dbReference type="Pfam" id="PF00378">
    <property type="entry name" value="ECH_1"/>
    <property type="match status" value="1"/>
</dbReference>
<dbReference type="EMBL" id="UOEK01000519">
    <property type="protein sequence ID" value="VAW09045.1"/>
    <property type="molecule type" value="Genomic_DNA"/>
</dbReference>
<dbReference type="Gene3D" id="3.90.226.10">
    <property type="entry name" value="2-enoyl-CoA Hydratase, Chain A, domain 1"/>
    <property type="match status" value="1"/>
</dbReference>
<dbReference type="InterPro" id="IPR018376">
    <property type="entry name" value="Enoyl-CoA_hyd/isom_CS"/>
</dbReference>
<keyword evidence="2" id="KW-0456">Lyase</keyword>
<comment type="similarity">
    <text evidence="1">Belongs to the enoyl-CoA hydratase/isomerase family.</text>
</comment>
<dbReference type="InterPro" id="IPR001753">
    <property type="entry name" value="Enoyl-CoA_hydra/iso"/>
</dbReference>
<name>A0A3B0ST36_9ZZZZ</name>
<accession>A0A3B0ST36</accession>
<dbReference type="CDD" id="cd06558">
    <property type="entry name" value="crotonase-like"/>
    <property type="match status" value="1"/>
</dbReference>
<proteinExistence type="inferred from homology"/>
<organism evidence="2">
    <name type="scientific">hydrothermal vent metagenome</name>
    <dbReference type="NCBI Taxonomy" id="652676"/>
    <lineage>
        <taxon>unclassified sequences</taxon>
        <taxon>metagenomes</taxon>
        <taxon>ecological metagenomes</taxon>
    </lineage>
</organism>
<reference evidence="2" key="1">
    <citation type="submission" date="2018-06" db="EMBL/GenBank/DDBJ databases">
        <authorList>
            <person name="Zhirakovskaya E."/>
        </authorList>
    </citation>
    <scope>NUCLEOTIDE SEQUENCE</scope>
</reference>
<evidence type="ECO:0000313" key="2">
    <source>
        <dbReference type="EMBL" id="VAW09045.1"/>
    </source>
</evidence>
<dbReference type="PANTHER" id="PTHR43802:SF1">
    <property type="entry name" value="IP11341P-RELATED"/>
    <property type="match status" value="1"/>
</dbReference>
<dbReference type="EC" id="4.2.1.17" evidence="2"/>
<dbReference type="PANTHER" id="PTHR43802">
    <property type="entry name" value="ENOYL-COA HYDRATASE"/>
    <property type="match status" value="1"/>
</dbReference>
<evidence type="ECO:0000256" key="1">
    <source>
        <dbReference type="ARBA" id="ARBA00005254"/>
    </source>
</evidence>
<sequence length="263" mass="27812">MSDTSFFSTTDVGYVRWLTMNRPTRMNAIPLAGWAALRDEFRDFRSAEQRVLVIAGAGDNFCAGADVSGDGTDMSFTSAAVGAQQMRPVGEAATELFEMPKPVIAMVDGVAAGAGLNLALGCDIVVASESVRMSAAFVLRGLTIDFGGTWLLPRIVGLARAKELALTGRIVDADEALRIGLVATVVPGGNLRSTVAELANTLAAGAPLAQRFIKQGLNRSMEWSFEQALAFETQSQAALLTSLDFAEGVRSFQDKRPPSFSGG</sequence>
<dbReference type="SUPFAM" id="SSF52096">
    <property type="entry name" value="ClpP/crotonase"/>
    <property type="match status" value="1"/>
</dbReference>
<dbReference type="AlphaFoldDB" id="A0A3B0ST36"/>